<dbReference type="Proteomes" id="UP000799441">
    <property type="component" value="Unassembled WGS sequence"/>
</dbReference>
<name>A0A9P4QG88_9PEZI</name>
<dbReference type="EMBL" id="MU003768">
    <property type="protein sequence ID" value="KAF2725245.1"/>
    <property type="molecule type" value="Genomic_DNA"/>
</dbReference>
<sequence length="89" mass="10110">MSFLRSPGLTNVLAFANLSALGAVTLYFKSHHDYSLQEHEARMDELEGTLRGHIGLIEDSLERLEKKKMDGKSDRAEQLYTSRGKDEKK</sequence>
<reference evidence="2" key="1">
    <citation type="journal article" date="2020" name="Stud. Mycol.">
        <title>101 Dothideomycetes genomes: a test case for predicting lifestyles and emergence of pathogens.</title>
        <authorList>
            <person name="Haridas S."/>
            <person name="Albert R."/>
            <person name="Binder M."/>
            <person name="Bloem J."/>
            <person name="Labutti K."/>
            <person name="Salamov A."/>
            <person name="Andreopoulos B."/>
            <person name="Baker S."/>
            <person name="Barry K."/>
            <person name="Bills G."/>
            <person name="Bluhm B."/>
            <person name="Cannon C."/>
            <person name="Castanera R."/>
            <person name="Culley D."/>
            <person name="Daum C."/>
            <person name="Ezra D."/>
            <person name="Gonzalez J."/>
            <person name="Henrissat B."/>
            <person name="Kuo A."/>
            <person name="Liang C."/>
            <person name="Lipzen A."/>
            <person name="Lutzoni F."/>
            <person name="Magnuson J."/>
            <person name="Mondo S."/>
            <person name="Nolan M."/>
            <person name="Ohm R."/>
            <person name="Pangilinan J."/>
            <person name="Park H.-J."/>
            <person name="Ramirez L."/>
            <person name="Alfaro M."/>
            <person name="Sun H."/>
            <person name="Tritt A."/>
            <person name="Yoshinaga Y."/>
            <person name="Zwiers L.-H."/>
            <person name="Turgeon B."/>
            <person name="Goodwin S."/>
            <person name="Spatafora J."/>
            <person name="Crous P."/>
            <person name="Grigoriev I."/>
        </authorList>
    </citation>
    <scope>NUCLEOTIDE SEQUENCE</scope>
    <source>
        <strain evidence="2">CBS 116435</strain>
    </source>
</reference>
<evidence type="ECO:0000256" key="1">
    <source>
        <dbReference type="SAM" id="MobiDB-lite"/>
    </source>
</evidence>
<feature type="region of interest" description="Disordered" evidence="1">
    <location>
        <begin position="66"/>
        <end position="89"/>
    </location>
</feature>
<accession>A0A9P4QG88</accession>
<keyword evidence="3" id="KW-1185">Reference proteome</keyword>
<gene>
    <name evidence="2" type="ORF">K431DRAFT_309421</name>
</gene>
<dbReference type="AlphaFoldDB" id="A0A9P4QG88"/>
<comment type="caution">
    <text evidence="2">The sequence shown here is derived from an EMBL/GenBank/DDBJ whole genome shotgun (WGS) entry which is preliminary data.</text>
</comment>
<organism evidence="2 3">
    <name type="scientific">Polychaeton citri CBS 116435</name>
    <dbReference type="NCBI Taxonomy" id="1314669"/>
    <lineage>
        <taxon>Eukaryota</taxon>
        <taxon>Fungi</taxon>
        <taxon>Dikarya</taxon>
        <taxon>Ascomycota</taxon>
        <taxon>Pezizomycotina</taxon>
        <taxon>Dothideomycetes</taxon>
        <taxon>Dothideomycetidae</taxon>
        <taxon>Capnodiales</taxon>
        <taxon>Capnodiaceae</taxon>
        <taxon>Polychaeton</taxon>
    </lineage>
</organism>
<proteinExistence type="predicted"/>
<protein>
    <submittedName>
        <fullName evidence="2">Uncharacterized protein</fullName>
    </submittedName>
</protein>
<evidence type="ECO:0000313" key="3">
    <source>
        <dbReference type="Proteomes" id="UP000799441"/>
    </source>
</evidence>
<evidence type="ECO:0000313" key="2">
    <source>
        <dbReference type="EMBL" id="KAF2725245.1"/>
    </source>
</evidence>
<dbReference type="OrthoDB" id="113620at2759"/>